<evidence type="ECO:0000313" key="13">
    <source>
        <dbReference type="EMBL" id="KYQ49409.1"/>
    </source>
</evidence>
<evidence type="ECO:0000256" key="10">
    <source>
        <dbReference type="ARBA" id="ARBA00048617"/>
    </source>
</evidence>
<dbReference type="GO" id="GO:0006780">
    <property type="term" value="P:uroporphyrinogen III biosynthetic process"/>
    <property type="evidence" value="ECO:0007669"/>
    <property type="project" value="InterPro"/>
</dbReference>
<evidence type="ECO:0000259" key="12">
    <source>
        <dbReference type="Pfam" id="PF02602"/>
    </source>
</evidence>
<dbReference type="Gene3D" id="3.40.50.10090">
    <property type="match status" value="2"/>
</dbReference>
<proteinExistence type="inferred from homology"/>
<evidence type="ECO:0000256" key="9">
    <source>
        <dbReference type="ARBA" id="ARBA00040167"/>
    </source>
</evidence>
<evidence type="ECO:0000256" key="1">
    <source>
        <dbReference type="ARBA" id="ARBA00004772"/>
    </source>
</evidence>
<reference evidence="13 14" key="1">
    <citation type="submission" date="2015-09" db="EMBL/GenBank/DDBJ databases">
        <title>Trachymyrmex zeteki WGS genome.</title>
        <authorList>
            <person name="Nygaard S."/>
            <person name="Hu H."/>
            <person name="Boomsma J."/>
            <person name="Zhang G."/>
        </authorList>
    </citation>
    <scope>NUCLEOTIDE SEQUENCE [LARGE SCALE GENOMIC DNA]</scope>
    <source>
        <strain evidence="13">Tzet28-1</strain>
        <tissue evidence="13">Whole body</tissue>
    </source>
</reference>
<organism evidence="13 14">
    <name type="scientific">Mycetomoellerius zeteki</name>
    <dbReference type="NCBI Taxonomy" id="64791"/>
    <lineage>
        <taxon>Eukaryota</taxon>
        <taxon>Metazoa</taxon>
        <taxon>Ecdysozoa</taxon>
        <taxon>Arthropoda</taxon>
        <taxon>Hexapoda</taxon>
        <taxon>Insecta</taxon>
        <taxon>Pterygota</taxon>
        <taxon>Neoptera</taxon>
        <taxon>Endopterygota</taxon>
        <taxon>Hymenoptera</taxon>
        <taxon>Apocrita</taxon>
        <taxon>Aculeata</taxon>
        <taxon>Formicoidea</taxon>
        <taxon>Formicidae</taxon>
        <taxon>Myrmicinae</taxon>
        <taxon>Mycetomoellerius</taxon>
    </lineage>
</organism>
<dbReference type="InterPro" id="IPR039793">
    <property type="entry name" value="UROS/Hem4"/>
</dbReference>
<dbReference type="SUPFAM" id="SSF69618">
    <property type="entry name" value="HemD-like"/>
    <property type="match status" value="1"/>
</dbReference>
<dbReference type="PANTHER" id="PTHR12390">
    <property type="entry name" value="UROPORPHYRINOGEN III SYNTHASE"/>
    <property type="match status" value="1"/>
</dbReference>
<dbReference type="GO" id="GO:0006785">
    <property type="term" value="P:heme B biosynthetic process"/>
    <property type="evidence" value="ECO:0007669"/>
    <property type="project" value="UniProtKB-ARBA"/>
</dbReference>
<comment type="similarity">
    <text evidence="2">Belongs to the uroporphyrinogen-III synthase family.</text>
</comment>
<dbReference type="GO" id="GO:0004852">
    <property type="term" value="F:uroporphyrinogen-III synthase activity"/>
    <property type="evidence" value="ECO:0007669"/>
    <property type="project" value="UniProtKB-EC"/>
</dbReference>
<dbReference type="Proteomes" id="UP000075809">
    <property type="component" value="Unassembled WGS sequence"/>
</dbReference>
<evidence type="ECO:0000256" key="5">
    <source>
        <dbReference type="ARBA" id="ARBA00023239"/>
    </source>
</evidence>
<dbReference type="GO" id="GO:0005829">
    <property type="term" value="C:cytosol"/>
    <property type="evidence" value="ECO:0007669"/>
    <property type="project" value="TreeGrafter"/>
</dbReference>
<dbReference type="CDD" id="cd06578">
    <property type="entry name" value="HemD"/>
    <property type="match status" value="1"/>
</dbReference>
<dbReference type="AlphaFoldDB" id="A0A151WNF3"/>
<feature type="domain" description="Tetrapyrrole biosynthesis uroporphyrinogen III synthase" evidence="12">
    <location>
        <begin position="23"/>
        <end position="249"/>
    </location>
</feature>
<dbReference type="FunFam" id="3.40.50.10090:FF:000003">
    <property type="entry name" value="uroporphyrinogen-III synthase"/>
    <property type="match status" value="1"/>
</dbReference>
<sequence length="267" mass="29561">MAGNCKIVVLCKGLSEKNNTQETYSKLLESAGYNCECLQTLKFEFVNISDLRTCLSAVDRYSGLILTSPRTVEAIALAVKEDTSILYHWEQMPTYCVGSVTESFARNQLNLQHCVGSQFGNAKQLAEKIVLDIKKNSKPLLYPCSEIARETISCIVGDSGISIEKIIVYRTLESETLEQELPKMLEKSSIFVFFSPSTVEHITAQLKKNFYNIKDIKAVAIGPVTKDALINSGFNVYATANKPEPAALMQAITVAESIENLKKNNLT</sequence>
<comment type="function">
    <text evidence="11">Catalyzes cyclization of the linear tetrapyrrole, hydroxymethylbilane, to the macrocyclic uroporphyrinogen III, the branch point for the various sub-pathways leading to the wide diversity of porphyrins. Porphyrins act as cofactors for a multitude of enzymes that perform a variety of processes within the cell such as methionine synthesis (vitamin B12) or oxygen transport (heme).</text>
</comment>
<evidence type="ECO:0000256" key="4">
    <source>
        <dbReference type="ARBA" id="ARBA00023133"/>
    </source>
</evidence>
<dbReference type="OrthoDB" id="5595751at2759"/>
<dbReference type="KEGG" id="mzt:108728097"/>
<comment type="pathway">
    <text evidence="1">Porphyrin-containing compound metabolism; protoporphyrin-IX biosynthesis; coproporphyrinogen-III from 5-aminolevulinate: step 3/4.</text>
</comment>
<accession>A0A151WNF3</accession>
<evidence type="ECO:0000313" key="14">
    <source>
        <dbReference type="Proteomes" id="UP000075809"/>
    </source>
</evidence>
<dbReference type="Pfam" id="PF02602">
    <property type="entry name" value="HEM4"/>
    <property type="match status" value="1"/>
</dbReference>
<evidence type="ECO:0000256" key="8">
    <source>
        <dbReference type="ARBA" id="ARBA00032649"/>
    </source>
</evidence>
<comment type="catalytic activity">
    <reaction evidence="10">
        <text>hydroxymethylbilane = uroporphyrinogen III + H2O</text>
        <dbReference type="Rhea" id="RHEA:18965"/>
        <dbReference type="ChEBI" id="CHEBI:15377"/>
        <dbReference type="ChEBI" id="CHEBI:57308"/>
        <dbReference type="ChEBI" id="CHEBI:57845"/>
        <dbReference type="EC" id="4.2.1.75"/>
    </reaction>
</comment>
<dbReference type="STRING" id="64791.A0A151WNF3"/>
<protein>
    <recommendedName>
        <fullName evidence="9">Uroporphyrinogen-III synthase</fullName>
        <ecNumber evidence="3">4.2.1.75</ecNumber>
    </recommendedName>
    <alternativeName>
        <fullName evidence="8">Hydroxymethylbilane hydrolyase [cyclizing]</fullName>
    </alternativeName>
    <alternativeName>
        <fullName evidence="7">Uroporphyrinogen-III cosynthase</fullName>
    </alternativeName>
</protein>
<evidence type="ECO:0000256" key="3">
    <source>
        <dbReference type="ARBA" id="ARBA00013109"/>
    </source>
</evidence>
<keyword evidence="6" id="KW-0627">Porphyrin biosynthesis</keyword>
<evidence type="ECO:0000256" key="11">
    <source>
        <dbReference type="ARBA" id="ARBA00060039"/>
    </source>
</evidence>
<keyword evidence="5" id="KW-0456">Lyase</keyword>
<dbReference type="PANTHER" id="PTHR12390:SF0">
    <property type="entry name" value="UROPORPHYRINOGEN-III SYNTHASE"/>
    <property type="match status" value="1"/>
</dbReference>
<keyword evidence="4" id="KW-0350">Heme biosynthesis</keyword>
<dbReference type="GO" id="GO:0006782">
    <property type="term" value="P:protoporphyrinogen IX biosynthetic process"/>
    <property type="evidence" value="ECO:0007669"/>
    <property type="project" value="UniProtKB-UniPathway"/>
</dbReference>
<name>A0A151WNF3_9HYME</name>
<dbReference type="UniPathway" id="UPA00251">
    <property type="reaction ID" value="UER00320"/>
</dbReference>
<dbReference type="EMBL" id="KQ982907">
    <property type="protein sequence ID" value="KYQ49409.1"/>
    <property type="molecule type" value="Genomic_DNA"/>
</dbReference>
<dbReference type="EC" id="4.2.1.75" evidence="3"/>
<dbReference type="InterPro" id="IPR003754">
    <property type="entry name" value="4pyrrol_synth_uPrphyn_synth"/>
</dbReference>
<evidence type="ECO:0000256" key="7">
    <source>
        <dbReference type="ARBA" id="ARBA00031702"/>
    </source>
</evidence>
<gene>
    <name evidence="13" type="ORF">ALC60_11514</name>
</gene>
<evidence type="ECO:0000256" key="6">
    <source>
        <dbReference type="ARBA" id="ARBA00023244"/>
    </source>
</evidence>
<dbReference type="InterPro" id="IPR036108">
    <property type="entry name" value="4pyrrol_syn_uPrphyn_synt_sf"/>
</dbReference>
<evidence type="ECO:0000256" key="2">
    <source>
        <dbReference type="ARBA" id="ARBA00008133"/>
    </source>
</evidence>
<keyword evidence="14" id="KW-1185">Reference proteome</keyword>